<dbReference type="GO" id="GO:0005068">
    <property type="term" value="F:transmembrane receptor protein tyrosine kinase adaptor activity"/>
    <property type="evidence" value="ECO:0007669"/>
    <property type="project" value="TreeGrafter"/>
</dbReference>
<reference evidence="8" key="1">
    <citation type="submission" date="2021-09" db="EMBL/GenBank/DDBJ databases">
        <authorList>
            <person name="Martin H S."/>
        </authorList>
    </citation>
    <scope>NUCLEOTIDE SEQUENCE</scope>
</reference>
<evidence type="ECO:0000256" key="1">
    <source>
        <dbReference type="ARBA" id="ARBA00004370"/>
    </source>
</evidence>
<dbReference type="Pfam" id="PF02174">
    <property type="entry name" value="IRS"/>
    <property type="match status" value="1"/>
</dbReference>
<keyword evidence="3" id="KW-0519">Myristate</keyword>
<dbReference type="Proteomes" id="UP000789524">
    <property type="component" value="Unassembled WGS sequence"/>
</dbReference>
<feature type="region of interest" description="Disordered" evidence="6">
    <location>
        <begin position="408"/>
        <end position="458"/>
    </location>
</feature>
<comment type="subcellular location">
    <subcellularLocation>
        <location evidence="1">Membrane</location>
    </subcellularLocation>
</comment>
<dbReference type="InterPro" id="IPR002404">
    <property type="entry name" value="IRS_PTB"/>
</dbReference>
<gene>
    <name evidence="8" type="ORF">DCHRY22_LOCUS12824</name>
</gene>
<proteinExistence type="predicted"/>
<dbReference type="InterPro" id="IPR011993">
    <property type="entry name" value="PH-like_dom_sf"/>
</dbReference>
<dbReference type="PANTHER" id="PTHR21258:SF55">
    <property type="entry name" value="FI23523P1"/>
    <property type="match status" value="1"/>
</dbReference>
<comment type="caution">
    <text evidence="8">The sequence shown here is derived from an EMBL/GenBank/DDBJ whole genome shotgun (WGS) entry which is preliminary data.</text>
</comment>
<sequence length="507" mass="56391">MGCLQSKKEISDLHPNVFRVVNIDENGVDLCSGQLEITESDIILYREGRDSTIWPLHSLRRYGFEGEIFSFESGRRCETGEGIYGFRCRRASLLFQTLQQQIQLRNVVHDSVPYPVSRLTPSPQGRQTLQATVIHRSSVDNGQPDNAGTGFNNNITTINSTVPPAIIPSPHSPSSADILEVMPLYPRSQSSSNHVTNVYQVRDFKREHNNNQADVNNDTRHVYTNDFNRDLAMLRKTLKQEIALNTIRDIEDETRFLERRHINEMKTDSGNHPLSPTISCSSEHYAQLSTEQQETSRMYVNIAPSTNNSATDIKADPVPTTPLTPKQVEYCNLTVGLKPEINTYANVMLGDFSDSAKGSRTIHNSEHNQKFSESDTFTSMSPVEEMEVNYAVLDIDTNKENIKVARELASPESQSYNSSKNESSASHTSQPRARVVSQSSIDRTTSNPINPPSSIGYTTIDFDKTVALTSVAAGAESNMDGPRKNRHNSCSILSGSPGSSEKCRGNN</sequence>
<dbReference type="SMART" id="SM01244">
    <property type="entry name" value="IRS"/>
    <property type="match status" value="1"/>
</dbReference>
<evidence type="ECO:0000256" key="3">
    <source>
        <dbReference type="ARBA" id="ARBA00022707"/>
    </source>
</evidence>
<dbReference type="InterPro" id="IPR038742">
    <property type="entry name" value="FRS2_PTB"/>
</dbReference>
<feature type="region of interest" description="Disordered" evidence="6">
    <location>
        <begin position="357"/>
        <end position="378"/>
    </location>
</feature>
<dbReference type="EMBL" id="CAKASE010000078">
    <property type="protein sequence ID" value="CAG9578780.1"/>
    <property type="molecule type" value="Genomic_DNA"/>
</dbReference>
<keyword evidence="9" id="KW-1185">Reference proteome</keyword>
<feature type="compositionally biased region" description="Low complexity" evidence="6">
    <location>
        <begin position="413"/>
        <end position="429"/>
    </location>
</feature>
<dbReference type="AlphaFoldDB" id="A0A8J2R3E7"/>
<evidence type="ECO:0000256" key="4">
    <source>
        <dbReference type="ARBA" id="ARBA00023136"/>
    </source>
</evidence>
<dbReference type="CDD" id="cd01202">
    <property type="entry name" value="PTB_FRS2"/>
    <property type="match status" value="1"/>
</dbReference>
<evidence type="ECO:0000313" key="8">
    <source>
        <dbReference type="EMBL" id="CAG9578780.1"/>
    </source>
</evidence>
<dbReference type="GO" id="GO:0005104">
    <property type="term" value="F:fibroblast growth factor receptor binding"/>
    <property type="evidence" value="ECO:0007669"/>
    <property type="project" value="TreeGrafter"/>
</dbReference>
<organism evidence="8 9">
    <name type="scientific">Danaus chrysippus</name>
    <name type="common">African queen</name>
    <dbReference type="NCBI Taxonomy" id="151541"/>
    <lineage>
        <taxon>Eukaryota</taxon>
        <taxon>Metazoa</taxon>
        <taxon>Ecdysozoa</taxon>
        <taxon>Arthropoda</taxon>
        <taxon>Hexapoda</taxon>
        <taxon>Insecta</taxon>
        <taxon>Pterygota</taxon>
        <taxon>Neoptera</taxon>
        <taxon>Endopterygota</taxon>
        <taxon>Lepidoptera</taxon>
        <taxon>Glossata</taxon>
        <taxon>Ditrysia</taxon>
        <taxon>Papilionoidea</taxon>
        <taxon>Nymphalidae</taxon>
        <taxon>Danainae</taxon>
        <taxon>Danaini</taxon>
        <taxon>Danaina</taxon>
        <taxon>Danaus</taxon>
        <taxon>Anosia</taxon>
    </lineage>
</organism>
<dbReference type="Gene3D" id="2.30.29.30">
    <property type="entry name" value="Pleckstrin-homology domain (PH domain)/Phosphotyrosine-binding domain (PTB)"/>
    <property type="match status" value="1"/>
</dbReference>
<keyword evidence="2" id="KW-0597">Phosphoprotein</keyword>
<feature type="compositionally biased region" description="Low complexity" evidence="6">
    <location>
        <begin position="489"/>
        <end position="500"/>
    </location>
</feature>
<evidence type="ECO:0000256" key="5">
    <source>
        <dbReference type="ARBA" id="ARBA00023288"/>
    </source>
</evidence>
<dbReference type="GO" id="GO:0008543">
    <property type="term" value="P:fibroblast growth factor receptor signaling pathway"/>
    <property type="evidence" value="ECO:0007669"/>
    <property type="project" value="TreeGrafter"/>
</dbReference>
<dbReference type="PROSITE" id="PS51064">
    <property type="entry name" value="IRS_PTB"/>
    <property type="match status" value="1"/>
</dbReference>
<evidence type="ECO:0000313" key="9">
    <source>
        <dbReference type="Proteomes" id="UP000789524"/>
    </source>
</evidence>
<evidence type="ECO:0000256" key="6">
    <source>
        <dbReference type="SAM" id="MobiDB-lite"/>
    </source>
</evidence>
<dbReference type="OrthoDB" id="6279276at2759"/>
<dbReference type="SUPFAM" id="SSF50729">
    <property type="entry name" value="PH domain-like"/>
    <property type="match status" value="1"/>
</dbReference>
<accession>A0A8J2R3E7</accession>
<dbReference type="InterPro" id="IPR050996">
    <property type="entry name" value="Docking_Protein_DOK"/>
</dbReference>
<name>A0A8J2R3E7_9NEOP</name>
<dbReference type="PANTHER" id="PTHR21258">
    <property type="entry name" value="DOCKING PROTEIN RELATED"/>
    <property type="match status" value="1"/>
</dbReference>
<dbReference type="GO" id="GO:0005737">
    <property type="term" value="C:cytoplasm"/>
    <property type="evidence" value="ECO:0007669"/>
    <property type="project" value="TreeGrafter"/>
</dbReference>
<feature type="compositionally biased region" description="Polar residues" evidence="6">
    <location>
        <begin position="436"/>
        <end position="457"/>
    </location>
</feature>
<dbReference type="SMART" id="SM00310">
    <property type="entry name" value="PTBI"/>
    <property type="match status" value="1"/>
</dbReference>
<keyword evidence="5" id="KW-0449">Lipoprotein</keyword>
<feature type="domain" description="IRS-type PTB" evidence="7">
    <location>
        <begin position="10"/>
        <end position="112"/>
    </location>
</feature>
<protein>
    <submittedName>
        <fullName evidence="8">(African queen) hypothetical protein</fullName>
    </submittedName>
</protein>
<dbReference type="GO" id="GO:0016020">
    <property type="term" value="C:membrane"/>
    <property type="evidence" value="ECO:0007669"/>
    <property type="project" value="UniProtKB-SubCell"/>
</dbReference>
<evidence type="ECO:0000259" key="7">
    <source>
        <dbReference type="PROSITE" id="PS51064"/>
    </source>
</evidence>
<keyword evidence="4" id="KW-0472">Membrane</keyword>
<feature type="region of interest" description="Disordered" evidence="6">
    <location>
        <begin position="475"/>
        <end position="507"/>
    </location>
</feature>
<feature type="compositionally biased region" description="Basic and acidic residues" evidence="6">
    <location>
        <begin position="363"/>
        <end position="373"/>
    </location>
</feature>
<evidence type="ECO:0000256" key="2">
    <source>
        <dbReference type="ARBA" id="ARBA00022553"/>
    </source>
</evidence>